<dbReference type="SUPFAM" id="SSF56672">
    <property type="entry name" value="DNA/RNA polymerases"/>
    <property type="match status" value="1"/>
</dbReference>
<dbReference type="PRINTS" id="PR01365">
    <property type="entry name" value="TELOMERASERT"/>
</dbReference>
<evidence type="ECO:0000256" key="2">
    <source>
        <dbReference type="SAM" id="MobiDB-lite"/>
    </source>
</evidence>
<feature type="compositionally biased region" description="Polar residues" evidence="2">
    <location>
        <begin position="9"/>
        <end position="19"/>
    </location>
</feature>
<name>A0ABN9KV02_9NEOB</name>
<dbReference type="EMBL" id="CAUEEQ010003258">
    <property type="protein sequence ID" value="CAJ0924753.1"/>
    <property type="molecule type" value="Genomic_DNA"/>
</dbReference>
<evidence type="ECO:0000313" key="4">
    <source>
        <dbReference type="EMBL" id="CAJ0924753.1"/>
    </source>
</evidence>
<evidence type="ECO:0000259" key="3">
    <source>
        <dbReference type="PROSITE" id="PS50878"/>
    </source>
</evidence>
<dbReference type="Pfam" id="PF00078">
    <property type="entry name" value="RVT_1"/>
    <property type="match status" value="1"/>
</dbReference>
<dbReference type="PROSITE" id="PS50878">
    <property type="entry name" value="RT_POL"/>
    <property type="match status" value="1"/>
</dbReference>
<keyword evidence="1" id="KW-0539">Nucleus</keyword>
<dbReference type="PANTHER" id="PTHR12066">
    <property type="entry name" value="TELOMERASE REVERSE TRANSCRIPTASE"/>
    <property type="match status" value="1"/>
</dbReference>
<reference evidence="4" key="1">
    <citation type="submission" date="2023-07" db="EMBL/GenBank/DDBJ databases">
        <authorList>
            <person name="Stuckert A."/>
        </authorList>
    </citation>
    <scope>NUCLEOTIDE SEQUENCE</scope>
</reference>
<sequence length="359" mass="39587">MEIQVADWSRQNSHDQSATGMVRRQHGCSFLPAVSAPPYSPPVSAHTGLMAALTDHESTRLTLLLTLCDQRFTIDAAYAASIVKRSNVKIIKKIKKIVIYSPSVSPSDPQQAFPARDAPCLSRPSAFCFPALSAPASRKADYSGDVTAVLCFTAGRRSQSVQESTETGDRYRNSLYLNENSSKLLSFLQQIIFNHILRINDRYYMQCCGIPQGSVLSALLCSLCYGDMENKLFCGIQENSIFMRLIDDFLLVTPHLDEAKRFLRTLAAGIPEYGCSISLDKTVVNFPIDDIPECSTVEQLPSRSLFRWCGLLLDTHTLEVFCDYSRFPPVVMSGTSAGFVHELPLVDVSGAAASEFPSS</sequence>
<comment type="function">
    <text evidence="1">Telomerase is a ribonucleoprotein enzyme essential for the replication of chromosome termini in most eukaryotes. It elongates telomeres. It is a reverse transcriptase that adds simple sequence repeats to chromosome ends by copying a template sequence within the RNA component of the enzyme.</text>
</comment>
<feature type="region of interest" description="Disordered" evidence="2">
    <location>
        <begin position="1"/>
        <end position="21"/>
    </location>
</feature>
<accession>A0ABN9KV02</accession>
<dbReference type="Proteomes" id="UP001176940">
    <property type="component" value="Unassembled WGS sequence"/>
</dbReference>
<organism evidence="4 5">
    <name type="scientific">Ranitomeya imitator</name>
    <name type="common">mimic poison frog</name>
    <dbReference type="NCBI Taxonomy" id="111125"/>
    <lineage>
        <taxon>Eukaryota</taxon>
        <taxon>Metazoa</taxon>
        <taxon>Chordata</taxon>
        <taxon>Craniata</taxon>
        <taxon>Vertebrata</taxon>
        <taxon>Euteleostomi</taxon>
        <taxon>Amphibia</taxon>
        <taxon>Batrachia</taxon>
        <taxon>Anura</taxon>
        <taxon>Neobatrachia</taxon>
        <taxon>Hyloidea</taxon>
        <taxon>Dendrobatidae</taxon>
        <taxon>Dendrobatinae</taxon>
        <taxon>Ranitomeya</taxon>
    </lineage>
</organism>
<dbReference type="InterPro" id="IPR000477">
    <property type="entry name" value="RT_dom"/>
</dbReference>
<proteinExistence type="inferred from homology"/>
<dbReference type="PANTHER" id="PTHR12066:SF0">
    <property type="entry name" value="TELOMERASE REVERSE TRANSCRIPTASE"/>
    <property type="match status" value="1"/>
</dbReference>
<keyword evidence="1" id="KW-0460">Magnesium</keyword>
<feature type="domain" description="Reverse transcriptase" evidence="3">
    <location>
        <begin position="1"/>
        <end position="313"/>
    </location>
</feature>
<comment type="caution">
    <text evidence="4">The sequence shown here is derived from an EMBL/GenBank/DDBJ whole genome shotgun (WGS) entry which is preliminary data.</text>
</comment>
<dbReference type="Gene3D" id="3.30.70.2630">
    <property type="match status" value="1"/>
</dbReference>
<comment type="catalytic activity">
    <reaction evidence="1">
        <text>DNA(n) + a 2'-deoxyribonucleoside 5'-triphosphate = DNA(n+1) + diphosphate</text>
        <dbReference type="Rhea" id="RHEA:22508"/>
        <dbReference type="Rhea" id="RHEA-COMP:17339"/>
        <dbReference type="Rhea" id="RHEA-COMP:17340"/>
        <dbReference type="ChEBI" id="CHEBI:33019"/>
        <dbReference type="ChEBI" id="CHEBI:61560"/>
        <dbReference type="ChEBI" id="CHEBI:173112"/>
        <dbReference type="EC" id="2.7.7.49"/>
    </reaction>
</comment>
<protein>
    <recommendedName>
        <fullName evidence="1">Telomerase reverse transcriptase</fullName>
        <ecNumber evidence="1">2.7.7.49</ecNumber>
    </recommendedName>
    <alternativeName>
        <fullName evidence="1">Telomerase catalytic subunit</fullName>
    </alternativeName>
</protein>
<evidence type="ECO:0000313" key="5">
    <source>
        <dbReference type="Proteomes" id="UP001176940"/>
    </source>
</evidence>
<keyword evidence="1" id="KW-0479">Metal-binding</keyword>
<keyword evidence="1" id="KW-0548">Nucleotidyltransferase</keyword>
<feature type="non-terminal residue" evidence="4">
    <location>
        <position position="359"/>
    </location>
</feature>
<dbReference type="InterPro" id="IPR003545">
    <property type="entry name" value="Telomerase_RT"/>
</dbReference>
<keyword evidence="1" id="KW-0158">Chromosome</keyword>
<keyword evidence="1" id="KW-0779">Telomere</keyword>
<keyword evidence="1" id="KW-0808">Transferase</keyword>
<evidence type="ECO:0000256" key="1">
    <source>
        <dbReference type="RuleBase" id="RU365061"/>
    </source>
</evidence>
<dbReference type="CDD" id="cd01648">
    <property type="entry name" value="TERT"/>
    <property type="match status" value="1"/>
</dbReference>
<dbReference type="EC" id="2.7.7.49" evidence="1"/>
<gene>
    <name evidence="4" type="ORF">RIMI_LOCUS2344576</name>
</gene>
<comment type="similarity">
    <text evidence="1">Belongs to the reverse transcriptase family. Telomerase subfamily.</text>
</comment>
<dbReference type="InterPro" id="IPR043502">
    <property type="entry name" value="DNA/RNA_pol_sf"/>
</dbReference>
<comment type="subcellular location">
    <subcellularLocation>
        <location evidence="1">Nucleus</location>
    </subcellularLocation>
    <subcellularLocation>
        <location evidence="1">Chromosome</location>
        <location evidence="1">Telomere</location>
    </subcellularLocation>
</comment>
<keyword evidence="1" id="KW-0695">RNA-directed DNA polymerase</keyword>
<keyword evidence="5" id="KW-1185">Reference proteome</keyword>